<accession>A0A6C0JMT2</accession>
<reference evidence="1" key="1">
    <citation type="journal article" date="2020" name="Nature">
        <title>Giant virus diversity and host interactions through global metagenomics.</title>
        <authorList>
            <person name="Schulz F."/>
            <person name="Roux S."/>
            <person name="Paez-Espino D."/>
            <person name="Jungbluth S."/>
            <person name="Walsh D.A."/>
            <person name="Denef V.J."/>
            <person name="McMahon K.D."/>
            <person name="Konstantinidis K.T."/>
            <person name="Eloe-Fadrosh E.A."/>
            <person name="Kyrpides N.C."/>
            <person name="Woyke T."/>
        </authorList>
    </citation>
    <scope>NUCLEOTIDE SEQUENCE</scope>
    <source>
        <strain evidence="1">GVMAG-M-3300027708-5</strain>
    </source>
</reference>
<evidence type="ECO:0000313" key="1">
    <source>
        <dbReference type="EMBL" id="QHU05168.1"/>
    </source>
</evidence>
<name>A0A6C0JMT2_9ZZZZ</name>
<sequence>MSNKISQELYNINEYTDEELYEILDLFNPTDRELEAKIIFFINKYSNMENSSALVTFFEQTYNHFFYNEEQDNKDEGFENLKTEYSEQSTANYISNNYKSPGFINSGNLIVGNKTTPTSLLGNLISGNSITRDEIPSNDNIIGNVLTSGNVSIPEYSINYDKNIKPSEDKIAESKLINKDVAFTKTLEYAKDALNPLLKQTTTRILSVDSQYREDKSSLTTSFSFDLSEPLKDVVSIKLYSFQIPYTWYTIGKSFGCNFFYLKGNSPGIKNGNHDIQISINSGNYSPGELSTAVNNSITKCSDIYKDVNFLKSGITYDTNTSLSSLTIDIEKKYNENSYYINFPYFTSPYQIDDNRKSSIPAFLGFQTNKYFTNSVISTITFPLLKDANIITTNPEDETKSFLLYELTAIFTASITDTNMSVSLINSGEIYIGQTISGTGVINGTTIVSLNQSTGIYTVSQSQTVASTIITANIANNYFTVIKYIGPKEYTPGISIVDQQFDIKFSYTTPSLRTRNELITDLSNQIHNSNYLDNTYLLGSSIKRRNIDPNNNGFNVNNPNNSYFELKIKPNRKTTNNIINSKIAIFFPTENQSIAQSIVSNAFPLPIWKGMQSCFRFKSSITYYETNSIYAEQPLLNEPQTFFLDNNVNIYLKCVHARFILPENDITIKIPFFKIATDGINYLPFPTLTDYVNAINQGILDADIKYGGSLNSKKLGGTAGTNAYIDEKGVFNLYLDIEKIFDETTYVMDLTNSIFNTNNIKLIDPTATTNKSLLVDLTKQYNAFVNTGGLFVTADTILAVIRPKTGSTAGNRNDLPIELKFGRDQSYTDYIFFEADVNNLFNNYVDPISGRNIFAETQLSHTITETGYQIFLNIKIAKKLVSKNYSVQFSDPNPTNASWRNYLFIDTSMFNQDYSLEAAFQYQTNPIINNNEIQILSINKFQDITVSGVAPIISNLLTVQRGKNNIIDIIAYEDGVETETGANDLQIDILKFTQKSDTLLITVNELISIVNSQFEASLYFSGSTLSTYYIGNKNYLKMRININRIFRSSDYNLVFYDEFSFVRCYVGTSSVQNTTWDSTLGWILGYRKYTVYPLSDSALYSSASELYSINNNIVTIIGDTGVCTNLYNYFLICLDDFNQNHLNDGLVTISDRDKSIPLPAYGSKSSFTCDPVSGQLTYNTSLVTDGSHLTTKQIYSLTSIANNQYNTGATGVTVSAKSYGTGPFAKDVFAILPMKVAGLSNGSSYMEYGGTLQNQSRNYFGPVNIRRMSVSLISDRGNKVDLNNANWSFSIVVEQLNKLTAGK</sequence>
<dbReference type="EMBL" id="MN740408">
    <property type="protein sequence ID" value="QHU05168.1"/>
    <property type="molecule type" value="Genomic_DNA"/>
</dbReference>
<protein>
    <submittedName>
        <fullName evidence="1">Uncharacterized protein</fullName>
    </submittedName>
</protein>
<proteinExistence type="predicted"/>
<organism evidence="1">
    <name type="scientific">viral metagenome</name>
    <dbReference type="NCBI Taxonomy" id="1070528"/>
    <lineage>
        <taxon>unclassified sequences</taxon>
        <taxon>metagenomes</taxon>
        <taxon>organismal metagenomes</taxon>
    </lineage>
</organism>